<dbReference type="Pfam" id="PF05739">
    <property type="entry name" value="SNARE"/>
    <property type="match status" value="1"/>
</dbReference>
<feature type="coiled-coil region" evidence="8">
    <location>
        <begin position="259"/>
        <end position="293"/>
    </location>
</feature>
<keyword evidence="14" id="KW-1185">Reference proteome</keyword>
<evidence type="ECO:0000256" key="7">
    <source>
        <dbReference type="ARBA" id="ARBA00023136"/>
    </source>
</evidence>
<dbReference type="PANTHER" id="PTHR19957:SF3">
    <property type="entry name" value="SYNTAXIN-5"/>
    <property type="match status" value="1"/>
</dbReference>
<evidence type="ECO:0000256" key="9">
    <source>
        <dbReference type="SAM" id="MobiDB-lite"/>
    </source>
</evidence>
<dbReference type="GO" id="GO:0006888">
    <property type="term" value="P:endoplasmic reticulum to Golgi vesicle-mediated transport"/>
    <property type="evidence" value="ECO:0007669"/>
    <property type="project" value="TreeGrafter"/>
</dbReference>
<dbReference type="AlphaFoldDB" id="A0A816C986"/>
<keyword evidence="4 10" id="KW-0812">Transmembrane</keyword>
<dbReference type="GO" id="GO:0048278">
    <property type="term" value="P:vesicle docking"/>
    <property type="evidence" value="ECO:0007669"/>
    <property type="project" value="TreeGrafter"/>
</dbReference>
<dbReference type="InterPro" id="IPR010989">
    <property type="entry name" value="SNARE"/>
</dbReference>
<feature type="domain" description="T-SNARE coiled-coil homology" evidence="11">
    <location>
        <begin position="228"/>
        <end position="290"/>
    </location>
</feature>
<dbReference type="InterPro" id="IPR000727">
    <property type="entry name" value="T_SNARE_dom"/>
</dbReference>
<gene>
    <name evidence="12" type="ORF">BJG266_LOCUS38905</name>
    <name evidence="13" type="ORF">QVE165_LOCUS55792</name>
</gene>
<keyword evidence="3" id="KW-0813">Transport</keyword>
<comment type="similarity">
    <text evidence="2">Belongs to the syntaxin family.</text>
</comment>
<protein>
    <recommendedName>
        <fullName evidence="11">t-SNARE coiled-coil homology domain-containing protein</fullName>
    </recommendedName>
</protein>
<feature type="compositionally biased region" description="Polar residues" evidence="9">
    <location>
        <begin position="167"/>
        <end position="190"/>
    </location>
</feature>
<evidence type="ECO:0000313" key="12">
    <source>
        <dbReference type="EMBL" id="CAF1423391.1"/>
    </source>
</evidence>
<dbReference type="Proteomes" id="UP000663877">
    <property type="component" value="Unassembled WGS sequence"/>
</dbReference>
<dbReference type="PROSITE" id="PS50192">
    <property type="entry name" value="T_SNARE"/>
    <property type="match status" value="1"/>
</dbReference>
<evidence type="ECO:0000259" key="11">
    <source>
        <dbReference type="PROSITE" id="PS50192"/>
    </source>
</evidence>
<evidence type="ECO:0000256" key="4">
    <source>
        <dbReference type="ARBA" id="ARBA00022692"/>
    </source>
</evidence>
<evidence type="ECO:0000256" key="3">
    <source>
        <dbReference type="ARBA" id="ARBA00022448"/>
    </source>
</evidence>
<name>A0A816C986_9BILA</name>
<dbReference type="SUPFAM" id="SSF47661">
    <property type="entry name" value="t-snare proteins"/>
    <property type="match status" value="1"/>
</dbReference>
<dbReference type="Proteomes" id="UP000663832">
    <property type="component" value="Unassembled WGS sequence"/>
</dbReference>
<dbReference type="InterPro" id="IPR045242">
    <property type="entry name" value="Syntaxin"/>
</dbReference>
<dbReference type="Gene3D" id="1.20.58.70">
    <property type="match status" value="1"/>
</dbReference>
<evidence type="ECO:0000313" key="13">
    <source>
        <dbReference type="EMBL" id="CAF1621730.1"/>
    </source>
</evidence>
<dbReference type="PANTHER" id="PTHR19957">
    <property type="entry name" value="SYNTAXIN"/>
    <property type="match status" value="1"/>
</dbReference>
<dbReference type="GO" id="GO:0006906">
    <property type="term" value="P:vesicle fusion"/>
    <property type="evidence" value="ECO:0007669"/>
    <property type="project" value="TreeGrafter"/>
</dbReference>
<evidence type="ECO:0000256" key="1">
    <source>
        <dbReference type="ARBA" id="ARBA00004211"/>
    </source>
</evidence>
<evidence type="ECO:0000256" key="6">
    <source>
        <dbReference type="ARBA" id="ARBA00023054"/>
    </source>
</evidence>
<evidence type="ECO:0000256" key="10">
    <source>
        <dbReference type="SAM" id="Phobius"/>
    </source>
</evidence>
<feature type="transmembrane region" description="Helical" evidence="10">
    <location>
        <begin position="299"/>
        <end position="319"/>
    </location>
</feature>
<dbReference type="GO" id="GO:0006886">
    <property type="term" value="P:intracellular protein transport"/>
    <property type="evidence" value="ECO:0007669"/>
    <property type="project" value="TreeGrafter"/>
</dbReference>
<sequence length="320" mass="36907">MLNTRDRTDEFGKTVKQIISRRDAFNFSPNTSINCRQQPQSVIKQHVVFMQSVKKVGEDLSQIFLKLEQLAIMTKHSSLFNDKTMEIDDLSQSINQDITNSNLHIGLLQQYIENTAQFKSEDSKTHNTLVVSTLRSKITTMSNGFKEIRDAQIQNMKKQKTRRDNFSRSTVSLSLTAPSSVTNSKTNQPSVLFRDDNHAAHEDATIISMGSEQRFHSPLKQQMQKIDETDMEYRLQTMQRIEQTIVEVGDSLTQLATIIQEQKESIEKIDINVEQARNHAEDAIRELSRYNESMKSNRWLIIKVFAVLIIFFLIFLIVFA</sequence>
<evidence type="ECO:0000313" key="14">
    <source>
        <dbReference type="Proteomes" id="UP000663832"/>
    </source>
</evidence>
<dbReference type="GO" id="GO:0000149">
    <property type="term" value="F:SNARE binding"/>
    <property type="evidence" value="ECO:0007669"/>
    <property type="project" value="TreeGrafter"/>
</dbReference>
<feature type="region of interest" description="Disordered" evidence="9">
    <location>
        <begin position="157"/>
        <end position="190"/>
    </location>
</feature>
<keyword evidence="5 10" id="KW-1133">Transmembrane helix</keyword>
<dbReference type="GO" id="GO:0005484">
    <property type="term" value="F:SNAP receptor activity"/>
    <property type="evidence" value="ECO:0007669"/>
    <property type="project" value="TreeGrafter"/>
</dbReference>
<organism evidence="13 14">
    <name type="scientific">Adineta steineri</name>
    <dbReference type="NCBI Taxonomy" id="433720"/>
    <lineage>
        <taxon>Eukaryota</taxon>
        <taxon>Metazoa</taxon>
        <taxon>Spiralia</taxon>
        <taxon>Gnathifera</taxon>
        <taxon>Rotifera</taxon>
        <taxon>Eurotatoria</taxon>
        <taxon>Bdelloidea</taxon>
        <taxon>Adinetida</taxon>
        <taxon>Adinetidae</taxon>
        <taxon>Adineta</taxon>
    </lineage>
</organism>
<keyword evidence="7 10" id="KW-0472">Membrane</keyword>
<comment type="subcellular location">
    <subcellularLocation>
        <location evidence="1">Membrane</location>
        <topology evidence="1">Single-pass type IV membrane protein</topology>
    </subcellularLocation>
</comment>
<reference evidence="13" key="1">
    <citation type="submission" date="2021-02" db="EMBL/GenBank/DDBJ databases">
        <authorList>
            <person name="Nowell W R."/>
        </authorList>
    </citation>
    <scope>NUCLEOTIDE SEQUENCE</scope>
</reference>
<keyword evidence="6 8" id="KW-0175">Coiled coil</keyword>
<dbReference type="OrthoDB" id="421009at2759"/>
<dbReference type="EMBL" id="CAJNOI010001566">
    <property type="protein sequence ID" value="CAF1423391.1"/>
    <property type="molecule type" value="Genomic_DNA"/>
</dbReference>
<evidence type="ECO:0000256" key="8">
    <source>
        <dbReference type="SAM" id="Coils"/>
    </source>
</evidence>
<evidence type="ECO:0000256" key="2">
    <source>
        <dbReference type="ARBA" id="ARBA00009063"/>
    </source>
</evidence>
<evidence type="ECO:0000256" key="5">
    <source>
        <dbReference type="ARBA" id="ARBA00022989"/>
    </source>
</evidence>
<dbReference type="GO" id="GO:0031201">
    <property type="term" value="C:SNARE complex"/>
    <property type="evidence" value="ECO:0007669"/>
    <property type="project" value="TreeGrafter"/>
</dbReference>
<dbReference type="EMBL" id="CAJNOM010001893">
    <property type="protein sequence ID" value="CAF1621730.1"/>
    <property type="molecule type" value="Genomic_DNA"/>
</dbReference>
<comment type="caution">
    <text evidence="13">The sequence shown here is derived from an EMBL/GenBank/DDBJ whole genome shotgun (WGS) entry which is preliminary data.</text>
</comment>
<dbReference type="GO" id="GO:0000139">
    <property type="term" value="C:Golgi membrane"/>
    <property type="evidence" value="ECO:0007669"/>
    <property type="project" value="TreeGrafter"/>
</dbReference>
<proteinExistence type="inferred from homology"/>
<accession>A0A816C986</accession>